<comment type="caution">
    <text evidence="1">The sequence shown here is derived from an EMBL/GenBank/DDBJ whole genome shotgun (WGS) entry which is preliminary data.</text>
</comment>
<evidence type="ECO:0000313" key="1">
    <source>
        <dbReference type="EMBL" id="GAD01999.1"/>
    </source>
</evidence>
<name>R9PKU4_AGAAL</name>
<evidence type="ECO:0000313" key="2">
    <source>
        <dbReference type="Proteomes" id="UP000014461"/>
    </source>
</evidence>
<dbReference type="OrthoDB" id="5905860at2"/>
<organism evidence="1 2">
    <name type="scientific">Agarivorans albus MKT 106</name>
    <dbReference type="NCBI Taxonomy" id="1331007"/>
    <lineage>
        <taxon>Bacteria</taxon>
        <taxon>Pseudomonadati</taxon>
        <taxon>Pseudomonadota</taxon>
        <taxon>Gammaproteobacteria</taxon>
        <taxon>Alteromonadales</taxon>
        <taxon>Alteromonadaceae</taxon>
        <taxon>Agarivorans</taxon>
    </lineage>
</organism>
<sequence length="133" mass="14845">MPDLDSEGYEFFGLKDAQIRGMQIERLEFLMANLAWSKKTLANKANLPTSSVYAKLDREGTSQLTMLDMCAIAKAMDISVVQLLPLTAAEREAGVKPPAKASMLKMWDALLSRNAEQLEVIYQIDKLLHDKKG</sequence>
<dbReference type="EMBL" id="BARX01000012">
    <property type="protein sequence ID" value="GAD01999.1"/>
    <property type="molecule type" value="Genomic_DNA"/>
</dbReference>
<gene>
    <name evidence="1" type="ORF">AALB_2079</name>
</gene>
<dbReference type="RefSeq" id="WP_016401767.1">
    <property type="nucleotide sequence ID" value="NZ_BARX01000012.1"/>
</dbReference>
<accession>R9PKU4</accession>
<proteinExistence type="predicted"/>
<dbReference type="AlphaFoldDB" id="R9PKU4"/>
<dbReference type="Proteomes" id="UP000014461">
    <property type="component" value="Unassembled WGS sequence"/>
</dbReference>
<reference evidence="1" key="1">
    <citation type="journal article" date="2013" name="Genome Announc.">
        <title>Draft Genome Sequence of Agarivorans albus Strain MKT 106T, an Agarolytic Marine Bacterium.</title>
        <authorList>
            <person name="Yasuike M."/>
            <person name="Nakamura Y."/>
            <person name="Kai W."/>
            <person name="Fujiwara A."/>
            <person name="Fukui Y."/>
            <person name="Satomi M."/>
            <person name="Sano M."/>
        </authorList>
    </citation>
    <scope>NUCLEOTIDE SEQUENCE [LARGE SCALE GENOMIC DNA]</scope>
</reference>
<keyword evidence="2" id="KW-1185">Reference proteome</keyword>
<protein>
    <submittedName>
        <fullName evidence="1">Uncharacterized protein</fullName>
    </submittedName>
</protein>